<protein>
    <recommendedName>
        <fullName evidence="4">Copper chaperone NosL</fullName>
    </recommendedName>
</protein>
<feature type="transmembrane region" description="Helical" evidence="1">
    <location>
        <begin position="107"/>
        <end position="125"/>
    </location>
</feature>
<reference evidence="2 3" key="1">
    <citation type="submission" date="2017-06" db="EMBL/GenBank/DDBJ databases">
        <authorList>
            <person name="Kim H.J."/>
            <person name="Triplett B.A."/>
        </authorList>
    </citation>
    <scope>NUCLEOTIDE SEQUENCE [LARGE SCALE GENOMIC DNA]</scope>
    <source>
        <strain evidence="2 3">DSM 19307</strain>
    </source>
</reference>
<feature type="transmembrane region" description="Helical" evidence="1">
    <location>
        <begin position="80"/>
        <end position="100"/>
    </location>
</feature>
<dbReference type="Proteomes" id="UP000198393">
    <property type="component" value="Unassembled WGS sequence"/>
</dbReference>
<evidence type="ECO:0000256" key="1">
    <source>
        <dbReference type="SAM" id="Phobius"/>
    </source>
</evidence>
<accession>A0A239LBJ3</accession>
<keyword evidence="1" id="KW-1133">Transmembrane helix</keyword>
<dbReference type="OrthoDB" id="9809859at2"/>
<feature type="transmembrane region" description="Helical" evidence="1">
    <location>
        <begin position="7"/>
        <end position="26"/>
    </location>
</feature>
<feature type="transmembrane region" description="Helical" evidence="1">
    <location>
        <begin position="177"/>
        <end position="196"/>
    </location>
</feature>
<keyword evidence="1" id="KW-0812">Transmembrane</keyword>
<evidence type="ECO:0000313" key="3">
    <source>
        <dbReference type="Proteomes" id="UP000198393"/>
    </source>
</evidence>
<dbReference type="EMBL" id="FZPD01000005">
    <property type="protein sequence ID" value="SNT27675.1"/>
    <property type="molecule type" value="Genomic_DNA"/>
</dbReference>
<gene>
    <name evidence="2" type="ORF">SAMN05421640_3119</name>
</gene>
<evidence type="ECO:0008006" key="4">
    <source>
        <dbReference type="Google" id="ProtNLM"/>
    </source>
</evidence>
<dbReference type="RefSeq" id="WP_089357799.1">
    <property type="nucleotide sequence ID" value="NZ_FZPD01000005.1"/>
</dbReference>
<dbReference type="AlphaFoldDB" id="A0A239LBJ3"/>
<keyword evidence="3" id="KW-1185">Reference proteome</keyword>
<sequence>MKRAGIIMIIGSSMLLGLFVFPMWNIRLGAPQYPEPLGIDIHVNGLKGESEFDIQNIDGLNHYIGMKTLPKPDDMWEFSVFPKVVWLMAGLGILIGILGLMGKISPILFLVWFVMMSILGALGIYDFNLWLVDYGTDLDPNAILKLVNPDGTPMQYNPPLLGHKKLLNFDAFSYPRTGGILLGLGMLLSLVSFFLGRKARLVSKS</sequence>
<proteinExistence type="predicted"/>
<organism evidence="2 3">
    <name type="scientific">Ekhidna lutea</name>
    <dbReference type="NCBI Taxonomy" id="447679"/>
    <lineage>
        <taxon>Bacteria</taxon>
        <taxon>Pseudomonadati</taxon>
        <taxon>Bacteroidota</taxon>
        <taxon>Cytophagia</taxon>
        <taxon>Cytophagales</taxon>
        <taxon>Reichenbachiellaceae</taxon>
        <taxon>Ekhidna</taxon>
    </lineage>
</organism>
<name>A0A239LBJ3_EKHLU</name>
<keyword evidence="1" id="KW-0472">Membrane</keyword>
<evidence type="ECO:0000313" key="2">
    <source>
        <dbReference type="EMBL" id="SNT27675.1"/>
    </source>
</evidence>